<reference evidence="2" key="1">
    <citation type="journal article" date="2006" name="PLoS Biol.">
        <title>Macronuclear genome sequence of the ciliate Tetrahymena thermophila, a model eukaryote.</title>
        <authorList>
            <person name="Eisen J.A."/>
            <person name="Coyne R.S."/>
            <person name="Wu M."/>
            <person name="Wu D."/>
            <person name="Thiagarajan M."/>
            <person name="Wortman J.R."/>
            <person name="Badger J.H."/>
            <person name="Ren Q."/>
            <person name="Amedeo P."/>
            <person name="Jones K.M."/>
            <person name="Tallon L.J."/>
            <person name="Delcher A.L."/>
            <person name="Salzberg S.L."/>
            <person name="Silva J.C."/>
            <person name="Haas B.J."/>
            <person name="Majoros W.H."/>
            <person name="Farzad M."/>
            <person name="Carlton J.M."/>
            <person name="Smith R.K. Jr."/>
            <person name="Garg J."/>
            <person name="Pearlman R.E."/>
            <person name="Karrer K.M."/>
            <person name="Sun L."/>
            <person name="Manning G."/>
            <person name="Elde N.C."/>
            <person name="Turkewitz A.P."/>
            <person name="Asai D.J."/>
            <person name="Wilkes D.E."/>
            <person name="Wang Y."/>
            <person name="Cai H."/>
            <person name="Collins K."/>
            <person name="Stewart B.A."/>
            <person name="Lee S.R."/>
            <person name="Wilamowska K."/>
            <person name="Weinberg Z."/>
            <person name="Ruzzo W.L."/>
            <person name="Wloga D."/>
            <person name="Gaertig J."/>
            <person name="Frankel J."/>
            <person name="Tsao C.-C."/>
            <person name="Gorovsky M.A."/>
            <person name="Keeling P.J."/>
            <person name="Waller R.F."/>
            <person name="Patron N.J."/>
            <person name="Cherry J.M."/>
            <person name="Stover N.A."/>
            <person name="Krieger C.J."/>
            <person name="del Toro C."/>
            <person name="Ryder H.F."/>
            <person name="Williamson S.C."/>
            <person name="Barbeau R.A."/>
            <person name="Hamilton E.P."/>
            <person name="Orias E."/>
        </authorList>
    </citation>
    <scope>NUCLEOTIDE SEQUENCE [LARGE SCALE GENOMIC DNA]</scope>
    <source>
        <strain evidence="2">SB210</strain>
    </source>
</reference>
<dbReference type="RefSeq" id="XP_012656093.1">
    <property type="nucleotide sequence ID" value="XM_012800639.1"/>
</dbReference>
<evidence type="ECO:0000313" key="1">
    <source>
        <dbReference type="EMBL" id="EWS71360.1"/>
    </source>
</evidence>
<dbReference type="EMBL" id="GG662311">
    <property type="protein sequence ID" value="EWS71360.1"/>
    <property type="molecule type" value="Genomic_DNA"/>
</dbReference>
<sequence>MSMPITLCPCWQILEQDQSNPIHASVCIEEIYSCYFLNSLRIFLHIFQIYLQFKVSRMKIKGNSIFDREAEILDSTQKLLKVFYSQQNLISASTKNFRNKVQFLHLGQQLSLLQVQL</sequence>
<evidence type="ECO:0000313" key="2">
    <source>
        <dbReference type="Proteomes" id="UP000009168"/>
    </source>
</evidence>
<dbReference type="AlphaFoldDB" id="W7WX34"/>
<accession>W7WX34</accession>
<organism evidence="1 2">
    <name type="scientific">Tetrahymena thermophila (strain SB210)</name>
    <dbReference type="NCBI Taxonomy" id="312017"/>
    <lineage>
        <taxon>Eukaryota</taxon>
        <taxon>Sar</taxon>
        <taxon>Alveolata</taxon>
        <taxon>Ciliophora</taxon>
        <taxon>Intramacronucleata</taxon>
        <taxon>Oligohymenophorea</taxon>
        <taxon>Hymenostomatida</taxon>
        <taxon>Tetrahymenina</taxon>
        <taxon>Tetrahymenidae</taxon>
        <taxon>Tetrahymena</taxon>
    </lineage>
</organism>
<protein>
    <submittedName>
        <fullName evidence="1">Uncharacterized protein</fullName>
    </submittedName>
</protein>
<keyword evidence="2" id="KW-1185">Reference proteome</keyword>
<dbReference type="InParanoid" id="W7WX34"/>
<proteinExistence type="predicted"/>
<name>W7WX34_TETTS</name>
<dbReference type="KEGG" id="tet:TTHERM_001123846"/>
<dbReference type="Proteomes" id="UP000009168">
    <property type="component" value="Unassembled WGS sequence"/>
</dbReference>
<gene>
    <name evidence="1" type="ORF">TTHERM_001123846</name>
</gene>
<dbReference type="GeneID" id="24441758"/>